<gene>
    <name evidence="1" type="ORF">RFI_21616</name>
</gene>
<reference evidence="1 2" key="1">
    <citation type="journal article" date="2013" name="Curr. Biol.">
        <title>The Genome of the Foraminiferan Reticulomyxa filosa.</title>
        <authorList>
            <person name="Glockner G."/>
            <person name="Hulsmann N."/>
            <person name="Schleicher M."/>
            <person name="Noegel A.A."/>
            <person name="Eichinger L."/>
            <person name="Gallinger C."/>
            <person name="Pawlowski J."/>
            <person name="Sierra R."/>
            <person name="Euteneuer U."/>
            <person name="Pillet L."/>
            <person name="Moustafa A."/>
            <person name="Platzer M."/>
            <person name="Groth M."/>
            <person name="Szafranski K."/>
            <person name="Schliwa M."/>
        </authorList>
    </citation>
    <scope>NUCLEOTIDE SEQUENCE [LARGE SCALE GENOMIC DNA]</scope>
</reference>
<keyword evidence="2" id="KW-1185">Reference proteome</keyword>
<evidence type="ECO:0008006" key="3">
    <source>
        <dbReference type="Google" id="ProtNLM"/>
    </source>
</evidence>
<organism evidence="1 2">
    <name type="scientific">Reticulomyxa filosa</name>
    <dbReference type="NCBI Taxonomy" id="46433"/>
    <lineage>
        <taxon>Eukaryota</taxon>
        <taxon>Sar</taxon>
        <taxon>Rhizaria</taxon>
        <taxon>Retaria</taxon>
        <taxon>Foraminifera</taxon>
        <taxon>Monothalamids</taxon>
        <taxon>Reticulomyxidae</taxon>
        <taxon>Reticulomyxa</taxon>
    </lineage>
</organism>
<proteinExistence type="predicted"/>
<dbReference type="AlphaFoldDB" id="X6MP17"/>
<dbReference type="InterPro" id="IPR036322">
    <property type="entry name" value="WD40_repeat_dom_sf"/>
</dbReference>
<dbReference type="Proteomes" id="UP000023152">
    <property type="component" value="Unassembled WGS sequence"/>
</dbReference>
<name>X6MP17_RETFI</name>
<accession>X6MP17</accession>
<dbReference type="EMBL" id="ASPP01018829">
    <property type="protein sequence ID" value="ETO15748.1"/>
    <property type="molecule type" value="Genomic_DNA"/>
</dbReference>
<dbReference type="SUPFAM" id="SSF50978">
    <property type="entry name" value="WD40 repeat-like"/>
    <property type="match status" value="1"/>
</dbReference>
<sequence length="119" mass="13915">MLKHQNHYMFSMDIQLMFGVLIFSHYKAITKMIIIMNNIGLIDGNGYTICSRSCDNTVRFWDIRLNRNQFCVIKGDDGGIIFLKSLQLKKNEKKRKINCGVLFKFKYLSLNKQITLVSK</sequence>
<evidence type="ECO:0000313" key="1">
    <source>
        <dbReference type="EMBL" id="ETO15748.1"/>
    </source>
</evidence>
<evidence type="ECO:0000313" key="2">
    <source>
        <dbReference type="Proteomes" id="UP000023152"/>
    </source>
</evidence>
<protein>
    <recommendedName>
        <fullName evidence="3">WD-40 repeat protein</fullName>
    </recommendedName>
</protein>
<comment type="caution">
    <text evidence="1">The sequence shown here is derived from an EMBL/GenBank/DDBJ whole genome shotgun (WGS) entry which is preliminary data.</text>
</comment>